<proteinExistence type="predicted"/>
<dbReference type="SUPFAM" id="SSF53067">
    <property type="entry name" value="Actin-like ATPase domain"/>
    <property type="match status" value="2"/>
</dbReference>
<keyword evidence="3" id="KW-1185">Reference proteome</keyword>
<dbReference type="InterPro" id="IPR000905">
    <property type="entry name" value="Gcp-like_dom"/>
</dbReference>
<name>A0A238Y1B2_9BACT</name>
<organism evidence="2 3">
    <name type="scientific">Humidesulfovibrio mexicanus</name>
    <dbReference type="NCBI Taxonomy" id="147047"/>
    <lineage>
        <taxon>Bacteria</taxon>
        <taxon>Pseudomonadati</taxon>
        <taxon>Thermodesulfobacteriota</taxon>
        <taxon>Desulfovibrionia</taxon>
        <taxon>Desulfovibrionales</taxon>
        <taxon>Desulfovibrionaceae</taxon>
        <taxon>Humidesulfovibrio</taxon>
    </lineage>
</organism>
<reference evidence="2 3" key="1">
    <citation type="submission" date="2017-06" db="EMBL/GenBank/DDBJ databases">
        <authorList>
            <person name="Kim H.J."/>
            <person name="Triplett B.A."/>
        </authorList>
    </citation>
    <scope>NUCLEOTIDE SEQUENCE [LARGE SCALE GENOMIC DNA]</scope>
    <source>
        <strain evidence="2 3">DSM 13116</strain>
    </source>
</reference>
<dbReference type="InterPro" id="IPR043129">
    <property type="entry name" value="ATPase_NBD"/>
</dbReference>
<dbReference type="NCBIfam" id="TIGR03725">
    <property type="entry name" value="T6A_YeaZ"/>
    <property type="match status" value="1"/>
</dbReference>
<dbReference type="OrthoDB" id="9809995at2"/>
<dbReference type="AlphaFoldDB" id="A0A238Y1B2"/>
<evidence type="ECO:0000313" key="3">
    <source>
        <dbReference type="Proteomes" id="UP000198324"/>
    </source>
</evidence>
<dbReference type="InterPro" id="IPR022496">
    <property type="entry name" value="T6A_TsaB"/>
</dbReference>
<dbReference type="RefSeq" id="WP_089271534.1">
    <property type="nucleotide sequence ID" value="NZ_FZOC01000001.1"/>
</dbReference>
<feature type="domain" description="Gcp-like" evidence="1">
    <location>
        <begin position="57"/>
        <end position="149"/>
    </location>
</feature>
<accession>A0A238Y1B2</accession>
<dbReference type="Gene3D" id="3.30.420.40">
    <property type="match status" value="2"/>
</dbReference>
<dbReference type="Proteomes" id="UP000198324">
    <property type="component" value="Unassembled WGS sequence"/>
</dbReference>
<dbReference type="GO" id="GO:0002949">
    <property type="term" value="P:tRNA threonylcarbamoyladenosine modification"/>
    <property type="evidence" value="ECO:0007669"/>
    <property type="project" value="InterPro"/>
</dbReference>
<evidence type="ECO:0000259" key="1">
    <source>
        <dbReference type="Pfam" id="PF00814"/>
    </source>
</evidence>
<dbReference type="EMBL" id="FZOC01000001">
    <property type="protein sequence ID" value="SNR64760.1"/>
    <property type="molecule type" value="Genomic_DNA"/>
</dbReference>
<protein>
    <submittedName>
        <fullName evidence="2">tRNA threonylcarbamoyl adenosine modification protein YeaZ</fullName>
    </submittedName>
</protein>
<sequence length="272" mass="27601">MICADSSNSPVPDGGLLLAVNGADERLQAAIGHTQGGAAQLLAAQEWTVPGQAARFLAPGIRNMLDALGRRAADISRIACVTGPGSFTGLRMSLALAEGLAAGLAGRAGGPPLMAGIGHLQLLGLEAAEVVPGAVLALAWARRGQAYAQAFMGRTALMPPQVVQLADMPALLAGLPRPLALLGGGLRRNLGCFEELAQADPAIRLLPAHWDAPRPHALLALAAQAAFGPGPLAPEYLRASDAEDNLAAIAAGRGLTEAEAQAILAKGSRPLS</sequence>
<gene>
    <name evidence="2" type="ORF">SAMN04488503_0591</name>
</gene>
<evidence type="ECO:0000313" key="2">
    <source>
        <dbReference type="EMBL" id="SNR64760.1"/>
    </source>
</evidence>
<dbReference type="Pfam" id="PF00814">
    <property type="entry name" value="TsaD"/>
    <property type="match status" value="1"/>
</dbReference>